<feature type="transmembrane region" description="Helical" evidence="12">
    <location>
        <begin position="391"/>
        <end position="413"/>
    </location>
</feature>
<protein>
    <recommendedName>
        <fullName evidence="10">Trk system potassium uptake protein</fullName>
    </recommendedName>
</protein>
<evidence type="ECO:0000256" key="4">
    <source>
        <dbReference type="ARBA" id="ARBA00022538"/>
    </source>
</evidence>
<dbReference type="InterPro" id="IPR004772">
    <property type="entry name" value="TrkH"/>
</dbReference>
<organism evidence="13 14">
    <name type="scientific">Candidatus Terasakiella magnetica</name>
    <dbReference type="NCBI Taxonomy" id="1867952"/>
    <lineage>
        <taxon>Bacteria</taxon>
        <taxon>Pseudomonadati</taxon>
        <taxon>Pseudomonadota</taxon>
        <taxon>Alphaproteobacteria</taxon>
        <taxon>Rhodospirillales</taxon>
        <taxon>Terasakiellaceae</taxon>
        <taxon>Terasakiella</taxon>
    </lineage>
</organism>
<keyword evidence="3 10" id="KW-1003">Cell membrane</keyword>
<comment type="similarity">
    <text evidence="10">Belongs to the TrkH potassium transport family.</text>
</comment>
<keyword evidence="5 12" id="KW-0812">Transmembrane</keyword>
<proteinExistence type="inferred from homology"/>
<feature type="transmembrane region" description="Helical" evidence="12">
    <location>
        <begin position="135"/>
        <end position="157"/>
    </location>
</feature>
<evidence type="ECO:0000256" key="7">
    <source>
        <dbReference type="ARBA" id="ARBA00022989"/>
    </source>
</evidence>
<keyword evidence="7 12" id="KW-1133">Transmembrane helix</keyword>
<gene>
    <name evidence="13" type="ORF">MTBPR1_90163</name>
</gene>
<dbReference type="InterPro" id="IPR003445">
    <property type="entry name" value="Cat_transpt"/>
</dbReference>
<feature type="transmembrane region" description="Helical" evidence="12">
    <location>
        <begin position="7"/>
        <end position="28"/>
    </location>
</feature>
<feature type="transmembrane region" description="Helical" evidence="12">
    <location>
        <begin position="178"/>
        <end position="203"/>
    </location>
</feature>
<feature type="binding site" evidence="11">
    <location>
        <position position="221"/>
    </location>
    <ligand>
        <name>K(+)</name>
        <dbReference type="ChEBI" id="CHEBI:29103"/>
    </ligand>
</feature>
<feature type="binding site" evidence="11">
    <location>
        <position position="433"/>
    </location>
    <ligand>
        <name>K(+)</name>
        <dbReference type="ChEBI" id="CHEBI:29103"/>
    </ligand>
</feature>
<evidence type="ECO:0000313" key="13">
    <source>
        <dbReference type="EMBL" id="SCA58316.1"/>
    </source>
</evidence>
<dbReference type="PIRSF" id="PIRSF006247">
    <property type="entry name" value="TrkH"/>
    <property type="match status" value="1"/>
</dbReference>
<evidence type="ECO:0000256" key="2">
    <source>
        <dbReference type="ARBA" id="ARBA00022448"/>
    </source>
</evidence>
<keyword evidence="9 10" id="KW-0472">Membrane</keyword>
<accession>A0A1C3RM18</accession>
<feature type="binding site" evidence="11">
    <location>
        <position position="113"/>
    </location>
    <ligand>
        <name>K(+)</name>
        <dbReference type="ChEBI" id="CHEBI:29103"/>
    </ligand>
</feature>
<feature type="transmembrane region" description="Helical" evidence="12">
    <location>
        <begin position="272"/>
        <end position="293"/>
    </location>
</feature>
<sequence length="484" mass="52995">MKIDLRPIYFIIGLLLMTLALGMLLPMFVDLAQGNPDWQVFMLSSGVTIFIASALILAGHTREKMFFSIRQGFIMATFSWLVMTIFAALPFAFSELDMSYTDAFFEAMSGITTTGSTVITGLDYAPPGLLLWRALLQWLGGIGIIVMAVAIMPMLHVGGMQLFKVEAFETSDKALPKAAQISASISAIYVGLTAIWAIGLWLAGMTPFEAVNHAMTTIATGGFSTSDGSIGHFNSGSIDLLITLGMIVGSLPFMLYLRMLRGNFQAIMADTQVQWFLVIVFLLIFFATAFLWIQEGYDPIQSLRFGAFNVVSIITGTGYASMDYQLWGHFAWPIFFFIMFIGGCSGSTTCGIKIFRFQVLYAAAETQIKRLLEPHGVFIPYYNRRPIPDEVMFSVLGFFFIFGVCFALLAMALGMMGLDYITAISSAATALANVGPALGDTAGPSGNFQTLPDGAKWLMASGMLLGRLELFTILVLFMPTFWRG</sequence>
<dbReference type="AlphaFoldDB" id="A0A1C3RM18"/>
<dbReference type="GO" id="GO:0005886">
    <property type="term" value="C:plasma membrane"/>
    <property type="evidence" value="ECO:0007669"/>
    <property type="project" value="UniProtKB-SubCell"/>
</dbReference>
<evidence type="ECO:0000256" key="3">
    <source>
        <dbReference type="ARBA" id="ARBA00022475"/>
    </source>
</evidence>
<feature type="binding site" evidence="11">
    <location>
        <position position="317"/>
    </location>
    <ligand>
        <name>K(+)</name>
        <dbReference type="ChEBI" id="CHEBI:29103"/>
    </ligand>
</feature>
<evidence type="ECO:0000256" key="1">
    <source>
        <dbReference type="ARBA" id="ARBA00004651"/>
    </source>
</evidence>
<dbReference type="GO" id="GO:0015379">
    <property type="term" value="F:potassium:chloride symporter activity"/>
    <property type="evidence" value="ECO:0007669"/>
    <property type="project" value="InterPro"/>
</dbReference>
<feature type="transmembrane region" description="Helical" evidence="12">
    <location>
        <begin position="40"/>
        <end position="60"/>
    </location>
</feature>
<evidence type="ECO:0000256" key="11">
    <source>
        <dbReference type="PIRSR" id="PIRSR006247-1"/>
    </source>
</evidence>
<evidence type="ECO:0000256" key="6">
    <source>
        <dbReference type="ARBA" id="ARBA00022958"/>
    </source>
</evidence>
<comment type="subcellular location">
    <subcellularLocation>
        <location evidence="10">Cell inner membrane</location>
        <topology evidence="10">Multi-pass membrane protein</topology>
    </subcellularLocation>
    <subcellularLocation>
        <location evidence="1">Cell membrane</location>
        <topology evidence="1">Multi-pass membrane protein</topology>
    </subcellularLocation>
</comment>
<comment type="function">
    <text evidence="10">Low-affinity potassium transport system. Interacts with Trk system potassium uptake protein TrkA.</text>
</comment>
<dbReference type="Proteomes" id="UP000231658">
    <property type="component" value="Unassembled WGS sequence"/>
</dbReference>
<feature type="binding site" evidence="11">
    <location>
        <position position="434"/>
    </location>
    <ligand>
        <name>K(+)</name>
        <dbReference type="ChEBI" id="CHEBI:29103"/>
    </ligand>
</feature>
<dbReference type="EMBL" id="FLYE01000048">
    <property type="protein sequence ID" value="SCA58316.1"/>
    <property type="molecule type" value="Genomic_DNA"/>
</dbReference>
<dbReference type="GO" id="GO:0046872">
    <property type="term" value="F:metal ion binding"/>
    <property type="evidence" value="ECO:0007669"/>
    <property type="project" value="UniProtKB-KW"/>
</dbReference>
<feature type="transmembrane region" description="Helical" evidence="12">
    <location>
        <begin position="240"/>
        <end position="260"/>
    </location>
</feature>
<dbReference type="PANTHER" id="PTHR32024">
    <property type="entry name" value="TRK SYSTEM POTASSIUM UPTAKE PROTEIN TRKG-RELATED"/>
    <property type="match status" value="1"/>
</dbReference>
<feature type="transmembrane region" description="Helical" evidence="12">
    <location>
        <begin position="72"/>
        <end position="93"/>
    </location>
</feature>
<dbReference type="STRING" id="1867952.MTBPR1_90163"/>
<name>A0A1C3RM18_9PROT</name>
<keyword evidence="11" id="KW-0479">Metal-binding</keyword>
<evidence type="ECO:0000256" key="12">
    <source>
        <dbReference type="SAM" id="Phobius"/>
    </source>
</evidence>
<dbReference type="RefSeq" id="WP_069190313.1">
    <property type="nucleotide sequence ID" value="NZ_FLYE01000048.1"/>
</dbReference>
<keyword evidence="8 10" id="KW-0406">Ion transport</keyword>
<evidence type="ECO:0000256" key="5">
    <source>
        <dbReference type="ARBA" id="ARBA00022692"/>
    </source>
</evidence>
<reference evidence="13 14" key="1">
    <citation type="submission" date="2016-07" db="EMBL/GenBank/DDBJ databases">
        <authorList>
            <person name="Lefevre C.T."/>
        </authorList>
    </citation>
    <scope>NUCLEOTIDE SEQUENCE [LARGE SCALE GENOMIC DNA]</scope>
    <source>
        <strain evidence="13">PR1</strain>
    </source>
</reference>
<dbReference type="Pfam" id="PF02386">
    <property type="entry name" value="TrkH"/>
    <property type="match status" value="1"/>
</dbReference>
<dbReference type="OrthoDB" id="9810952at2"/>
<keyword evidence="14" id="KW-1185">Reference proteome</keyword>
<evidence type="ECO:0000313" key="14">
    <source>
        <dbReference type="Proteomes" id="UP000231658"/>
    </source>
</evidence>
<keyword evidence="2 10" id="KW-0813">Transport</keyword>
<feature type="transmembrane region" description="Helical" evidence="12">
    <location>
        <begin position="334"/>
        <end position="355"/>
    </location>
</feature>
<feature type="binding site" evidence="11">
    <location>
        <position position="114"/>
    </location>
    <ligand>
        <name>K(+)</name>
        <dbReference type="ChEBI" id="CHEBI:29103"/>
    </ligand>
</feature>
<evidence type="ECO:0000256" key="8">
    <source>
        <dbReference type="ARBA" id="ARBA00023065"/>
    </source>
</evidence>
<feature type="transmembrane region" description="Helical" evidence="12">
    <location>
        <begin position="458"/>
        <end position="482"/>
    </location>
</feature>
<keyword evidence="10" id="KW-0997">Cell inner membrane</keyword>
<evidence type="ECO:0000256" key="9">
    <source>
        <dbReference type="ARBA" id="ARBA00023136"/>
    </source>
</evidence>
<dbReference type="PANTHER" id="PTHR32024:SF3">
    <property type="entry name" value="TRK SYSTEM POTASSIUM UPTAKE PROTEIN"/>
    <property type="match status" value="1"/>
</dbReference>
<evidence type="ECO:0000256" key="10">
    <source>
        <dbReference type="PIRNR" id="PIRNR006247"/>
    </source>
</evidence>
<keyword evidence="4 10" id="KW-0633">Potassium transport</keyword>
<keyword evidence="6 10" id="KW-0630">Potassium</keyword>